<dbReference type="Proteomes" id="UP001281147">
    <property type="component" value="Unassembled WGS sequence"/>
</dbReference>
<protein>
    <submittedName>
        <fullName evidence="1">Uncharacterized protein</fullName>
    </submittedName>
</protein>
<proteinExistence type="predicted"/>
<organism evidence="1 2">
    <name type="scientific">Vermiconidia calcicola</name>
    <dbReference type="NCBI Taxonomy" id="1690605"/>
    <lineage>
        <taxon>Eukaryota</taxon>
        <taxon>Fungi</taxon>
        <taxon>Dikarya</taxon>
        <taxon>Ascomycota</taxon>
        <taxon>Pezizomycotina</taxon>
        <taxon>Dothideomycetes</taxon>
        <taxon>Dothideomycetidae</taxon>
        <taxon>Mycosphaerellales</taxon>
        <taxon>Extremaceae</taxon>
        <taxon>Vermiconidia</taxon>
    </lineage>
</organism>
<sequence length="132" mass="14582">MAGLVPPSAGEIVDRPMAYAQQVRASHNDDDSDLATTMVAKEWQGTEVDRKDMSQLGKVQQLRVLYTIPRECEVFADNSQRNFHFLSIFGFDGGTAGLLWGFLIVIAGFSFVYLSIAEMASMAPTSGGQYHW</sequence>
<dbReference type="EMBL" id="JAUTXU010000134">
    <property type="protein sequence ID" value="KAK3704853.1"/>
    <property type="molecule type" value="Genomic_DNA"/>
</dbReference>
<gene>
    <name evidence="1" type="ORF">LTR37_013544</name>
</gene>
<name>A0ACC3MW13_9PEZI</name>
<keyword evidence="2" id="KW-1185">Reference proteome</keyword>
<accession>A0ACC3MW13</accession>
<evidence type="ECO:0000313" key="2">
    <source>
        <dbReference type="Proteomes" id="UP001281147"/>
    </source>
</evidence>
<reference evidence="1" key="1">
    <citation type="submission" date="2023-07" db="EMBL/GenBank/DDBJ databases">
        <title>Black Yeasts Isolated from many extreme environments.</title>
        <authorList>
            <person name="Coleine C."/>
            <person name="Stajich J.E."/>
            <person name="Selbmann L."/>
        </authorList>
    </citation>
    <scope>NUCLEOTIDE SEQUENCE</scope>
    <source>
        <strain evidence="1">CCFEE 5714</strain>
    </source>
</reference>
<evidence type="ECO:0000313" key="1">
    <source>
        <dbReference type="EMBL" id="KAK3704853.1"/>
    </source>
</evidence>
<comment type="caution">
    <text evidence="1">The sequence shown here is derived from an EMBL/GenBank/DDBJ whole genome shotgun (WGS) entry which is preliminary data.</text>
</comment>